<name>A8SAS0_9FIRM</name>
<keyword evidence="1" id="KW-1133">Transmembrane helix</keyword>
<reference evidence="2 3" key="1">
    <citation type="submission" date="2007-09" db="EMBL/GenBank/DDBJ databases">
        <title>Draft genome sequence of Faecalibacterium prausnitzii M21/2.</title>
        <authorList>
            <person name="Sudarsanam P."/>
            <person name="Ley R."/>
            <person name="Guruge J."/>
            <person name="Turnbaugh P.J."/>
            <person name="Mahowald M."/>
            <person name="Liep D."/>
            <person name="Gordon J."/>
        </authorList>
    </citation>
    <scope>NUCLEOTIDE SEQUENCE [LARGE SCALE GENOMIC DNA]</scope>
    <source>
        <strain evidence="2 3">M21/2</strain>
    </source>
</reference>
<organism evidence="2 3">
    <name type="scientific">Faecalibacterium prausnitzii M21/2</name>
    <dbReference type="NCBI Taxonomy" id="411485"/>
    <lineage>
        <taxon>Bacteria</taxon>
        <taxon>Bacillati</taxon>
        <taxon>Bacillota</taxon>
        <taxon>Clostridia</taxon>
        <taxon>Eubacteriales</taxon>
        <taxon>Oscillospiraceae</taxon>
        <taxon>Faecalibacterium</taxon>
    </lineage>
</organism>
<dbReference type="EMBL" id="ABED02000025">
    <property type="protein sequence ID" value="EDP21631.1"/>
    <property type="molecule type" value="Genomic_DNA"/>
</dbReference>
<feature type="transmembrane region" description="Helical" evidence="1">
    <location>
        <begin position="66"/>
        <end position="90"/>
    </location>
</feature>
<keyword evidence="1" id="KW-0472">Membrane</keyword>
<dbReference type="Proteomes" id="UP000005945">
    <property type="component" value="Unassembled WGS sequence"/>
</dbReference>
<keyword evidence="1" id="KW-0812">Transmembrane</keyword>
<proteinExistence type="predicted"/>
<dbReference type="HOGENOM" id="CLU_1522970_0_0_9"/>
<gene>
    <name evidence="2" type="ORF">FAEPRAM212_01452</name>
</gene>
<reference evidence="2 3" key="2">
    <citation type="submission" date="2007-09" db="EMBL/GenBank/DDBJ databases">
        <authorList>
            <person name="Fulton L."/>
            <person name="Clifton S."/>
            <person name="Fulton B."/>
            <person name="Xu J."/>
            <person name="Minx P."/>
            <person name="Pepin K.H."/>
            <person name="Johnson M."/>
            <person name="Thiruvilangam P."/>
            <person name="Bhonagiri V."/>
            <person name="Nash W.E."/>
            <person name="Mardis E.R."/>
            <person name="Wilson R.K."/>
        </authorList>
    </citation>
    <scope>NUCLEOTIDE SEQUENCE [LARGE SCALE GENOMIC DNA]</scope>
    <source>
        <strain evidence="2 3">M21/2</strain>
    </source>
</reference>
<evidence type="ECO:0000256" key="1">
    <source>
        <dbReference type="SAM" id="Phobius"/>
    </source>
</evidence>
<accession>A8SAS0</accession>
<dbReference type="AlphaFoldDB" id="A8SAS0"/>
<feature type="transmembrane region" description="Helical" evidence="1">
    <location>
        <begin position="43"/>
        <end position="60"/>
    </location>
</feature>
<evidence type="ECO:0000313" key="2">
    <source>
        <dbReference type="EMBL" id="EDP21631.1"/>
    </source>
</evidence>
<protein>
    <recommendedName>
        <fullName evidence="4">YcxB-like protein domain-containing protein</fullName>
    </recommendedName>
</protein>
<evidence type="ECO:0008006" key="4">
    <source>
        <dbReference type="Google" id="ProtNLM"/>
    </source>
</evidence>
<evidence type="ECO:0000313" key="3">
    <source>
        <dbReference type="Proteomes" id="UP000005945"/>
    </source>
</evidence>
<sequence length="184" mass="20549">MPKKEGNFMTQNICVSVQMDEKSFHDFASFDLLRHNKGWQRPAVFTAILLVCAGICLSQIGKREGAGLLTAVLAIVAIGLPAVYFGTFFANLSKQIKKLGLPRPFYRLELDAAGLSVWMAGEQNKTEPTNRYTWNTVYCAYRTKEAVYIYVQKNQAYLLNESMDAAWSLLGSALPAASLHDCRK</sequence>
<comment type="caution">
    <text evidence="2">The sequence shown here is derived from an EMBL/GenBank/DDBJ whole genome shotgun (WGS) entry which is preliminary data.</text>
</comment>